<name>A0A7J8MQ77_9ROSI</name>
<sequence>MGHGLKECDRIPTGARDKPEDELPYSLALKAKSNLLRKECLEFSASTKKSMTQCLYVGDVDKVDRAEGMVSMDVTSSRVTVENCQTKEGKSQKPRKSKQKRMGNDVMKNLSKVYSVMEKRRFDSLGADVSDSYDVVMVTPEHILAPTQQGSAAVKRQVNQAQ</sequence>
<reference evidence="2 3" key="1">
    <citation type="journal article" date="2019" name="Genome Biol. Evol.">
        <title>Insights into the evolution of the New World diploid cottons (Gossypium, subgenus Houzingenia) based on genome sequencing.</title>
        <authorList>
            <person name="Grover C.E."/>
            <person name="Arick M.A. 2nd"/>
            <person name="Thrash A."/>
            <person name="Conover J.L."/>
            <person name="Sanders W.S."/>
            <person name="Peterson D.G."/>
            <person name="Frelichowski J.E."/>
            <person name="Scheffler J.A."/>
            <person name="Scheffler B.E."/>
            <person name="Wendel J.F."/>
        </authorList>
    </citation>
    <scope>NUCLEOTIDE SEQUENCE [LARGE SCALE GENOMIC DNA]</scope>
    <source>
        <strain evidence="2">157</strain>
        <tissue evidence="2">Leaf</tissue>
    </source>
</reference>
<feature type="region of interest" description="Disordered" evidence="1">
    <location>
        <begin position="1"/>
        <end position="20"/>
    </location>
</feature>
<organism evidence="2 3">
    <name type="scientific">Gossypium lobatum</name>
    <dbReference type="NCBI Taxonomy" id="34289"/>
    <lineage>
        <taxon>Eukaryota</taxon>
        <taxon>Viridiplantae</taxon>
        <taxon>Streptophyta</taxon>
        <taxon>Embryophyta</taxon>
        <taxon>Tracheophyta</taxon>
        <taxon>Spermatophyta</taxon>
        <taxon>Magnoliopsida</taxon>
        <taxon>eudicotyledons</taxon>
        <taxon>Gunneridae</taxon>
        <taxon>Pentapetalae</taxon>
        <taxon>rosids</taxon>
        <taxon>malvids</taxon>
        <taxon>Malvales</taxon>
        <taxon>Malvaceae</taxon>
        <taxon>Malvoideae</taxon>
        <taxon>Gossypium</taxon>
    </lineage>
</organism>
<gene>
    <name evidence="2" type="ORF">Golob_011641</name>
</gene>
<comment type="caution">
    <text evidence="2">The sequence shown here is derived from an EMBL/GenBank/DDBJ whole genome shotgun (WGS) entry which is preliminary data.</text>
</comment>
<accession>A0A7J8MQ77</accession>
<feature type="compositionally biased region" description="Basic residues" evidence="1">
    <location>
        <begin position="92"/>
        <end position="101"/>
    </location>
</feature>
<evidence type="ECO:0000313" key="2">
    <source>
        <dbReference type="EMBL" id="MBA0566868.1"/>
    </source>
</evidence>
<protein>
    <submittedName>
        <fullName evidence="2">Uncharacterized protein</fullName>
    </submittedName>
</protein>
<keyword evidence="3" id="KW-1185">Reference proteome</keyword>
<dbReference type="EMBL" id="JABEZX010000009">
    <property type="protein sequence ID" value="MBA0566868.1"/>
    <property type="molecule type" value="Genomic_DNA"/>
</dbReference>
<dbReference type="Proteomes" id="UP000593572">
    <property type="component" value="Unassembled WGS sequence"/>
</dbReference>
<evidence type="ECO:0000313" key="3">
    <source>
        <dbReference type="Proteomes" id="UP000593572"/>
    </source>
</evidence>
<feature type="region of interest" description="Disordered" evidence="1">
    <location>
        <begin position="77"/>
        <end position="103"/>
    </location>
</feature>
<proteinExistence type="predicted"/>
<evidence type="ECO:0000256" key="1">
    <source>
        <dbReference type="SAM" id="MobiDB-lite"/>
    </source>
</evidence>
<dbReference type="AlphaFoldDB" id="A0A7J8MQ77"/>